<dbReference type="AlphaFoldDB" id="A0AAD7NID9"/>
<proteinExistence type="predicted"/>
<organism evidence="1 2">
    <name type="scientific">Mycena metata</name>
    <dbReference type="NCBI Taxonomy" id="1033252"/>
    <lineage>
        <taxon>Eukaryota</taxon>
        <taxon>Fungi</taxon>
        <taxon>Dikarya</taxon>
        <taxon>Basidiomycota</taxon>
        <taxon>Agaricomycotina</taxon>
        <taxon>Agaricomycetes</taxon>
        <taxon>Agaricomycetidae</taxon>
        <taxon>Agaricales</taxon>
        <taxon>Marasmiineae</taxon>
        <taxon>Mycenaceae</taxon>
        <taxon>Mycena</taxon>
    </lineage>
</organism>
<sequence length="350" mass="37413">MYPSLCATICDFDSPLSRLVSDAAGPRPFPIHYGLHVGSGCYLAVNSRSSTYIPSHAASDVLTPQVLPRDRVELHTAPPDLRPRTFDDYVAAEAVDIHIWLPRLDASGLSARSSASALASLRWRAVAHAPMWFPSSKWWRLTQAFRQHILSDTTHIFPPIYLLIQTHISSPRPSFLFRNGCMWNLPASSSAAAAACFLDRTPSSARAGPAPGPRFRAHRPLLRRLHWALIGVAGAGGGEGEFLGARGGGWARVGNGNGGEGEEGAEDVWTGITPTRGLRASFATIVERASDLPVEVALDLCGLGSCHITDPEHIWMGGCVSVRIPLWSSRVLPGAVAPVTSGASFASSGV</sequence>
<gene>
    <name evidence="1" type="ORF">B0H16DRAFT_1719370</name>
</gene>
<name>A0AAD7NID9_9AGAR</name>
<comment type="caution">
    <text evidence="1">The sequence shown here is derived from an EMBL/GenBank/DDBJ whole genome shotgun (WGS) entry which is preliminary data.</text>
</comment>
<accession>A0AAD7NID9</accession>
<dbReference type="Proteomes" id="UP001215598">
    <property type="component" value="Unassembled WGS sequence"/>
</dbReference>
<protein>
    <submittedName>
        <fullName evidence="1">Uncharacterized protein</fullName>
    </submittedName>
</protein>
<reference evidence="1" key="1">
    <citation type="submission" date="2023-03" db="EMBL/GenBank/DDBJ databases">
        <title>Massive genome expansion in bonnet fungi (Mycena s.s.) driven by repeated elements and novel gene families across ecological guilds.</title>
        <authorList>
            <consortium name="Lawrence Berkeley National Laboratory"/>
            <person name="Harder C.B."/>
            <person name="Miyauchi S."/>
            <person name="Viragh M."/>
            <person name="Kuo A."/>
            <person name="Thoen E."/>
            <person name="Andreopoulos B."/>
            <person name="Lu D."/>
            <person name="Skrede I."/>
            <person name="Drula E."/>
            <person name="Henrissat B."/>
            <person name="Morin E."/>
            <person name="Kohler A."/>
            <person name="Barry K."/>
            <person name="LaButti K."/>
            <person name="Morin E."/>
            <person name="Salamov A."/>
            <person name="Lipzen A."/>
            <person name="Mereny Z."/>
            <person name="Hegedus B."/>
            <person name="Baldrian P."/>
            <person name="Stursova M."/>
            <person name="Weitz H."/>
            <person name="Taylor A."/>
            <person name="Grigoriev I.V."/>
            <person name="Nagy L.G."/>
            <person name="Martin F."/>
            <person name="Kauserud H."/>
        </authorList>
    </citation>
    <scope>NUCLEOTIDE SEQUENCE</scope>
    <source>
        <strain evidence="1">CBHHK182m</strain>
    </source>
</reference>
<keyword evidence="2" id="KW-1185">Reference proteome</keyword>
<evidence type="ECO:0000313" key="1">
    <source>
        <dbReference type="EMBL" id="KAJ7761732.1"/>
    </source>
</evidence>
<dbReference type="EMBL" id="JARKIB010000034">
    <property type="protein sequence ID" value="KAJ7761732.1"/>
    <property type="molecule type" value="Genomic_DNA"/>
</dbReference>
<evidence type="ECO:0000313" key="2">
    <source>
        <dbReference type="Proteomes" id="UP001215598"/>
    </source>
</evidence>